<gene>
    <name evidence="3" type="ORF">ABIE21_003072</name>
</gene>
<reference evidence="3 4" key="1">
    <citation type="submission" date="2024-06" db="EMBL/GenBank/DDBJ databases">
        <title>Sorghum-associated microbial communities from plants grown in Nebraska, USA.</title>
        <authorList>
            <person name="Schachtman D."/>
        </authorList>
    </citation>
    <scope>NUCLEOTIDE SEQUENCE [LARGE SCALE GENOMIC DNA]</scope>
    <source>
        <strain evidence="3 4">2857</strain>
    </source>
</reference>
<evidence type="ECO:0000313" key="4">
    <source>
        <dbReference type="Proteomes" id="UP001549257"/>
    </source>
</evidence>
<organism evidence="3 4">
    <name type="scientific">Conyzicola nivalis</name>
    <dbReference type="NCBI Taxonomy" id="1477021"/>
    <lineage>
        <taxon>Bacteria</taxon>
        <taxon>Bacillati</taxon>
        <taxon>Actinomycetota</taxon>
        <taxon>Actinomycetes</taxon>
        <taxon>Micrococcales</taxon>
        <taxon>Microbacteriaceae</taxon>
        <taxon>Conyzicola</taxon>
    </lineage>
</organism>
<name>A0ABV2QR66_9MICO</name>
<evidence type="ECO:0000259" key="1">
    <source>
        <dbReference type="Pfam" id="PF18082"/>
    </source>
</evidence>
<sequence>MRETIVDAAEELDVPAPLLADALDYLTPRTEPLVAAQVAALEAAIGTTRTVAWPDDDERFQLLALLGTVPAARVWLAAHGVDDGIARASLGDLTPKLRDYGVAETGVDWLAKVVTCGVFSLGRLQFEPGEVVPGTATPAWNVHIPESGPLDPAACDASFAAAAPFFAAAFGDTTTRDFVCHSWLLDDQLAEYLPASSNILAFQRRFALVDTESADAPVDGATEGDRAVAKFVFRSPLAGLPALTPTTRLERAALAHLAAGRHWRERAGVLRRP</sequence>
<comment type="caution">
    <text evidence="3">The sequence shown here is derived from an EMBL/GenBank/DDBJ whole genome shotgun (WGS) entry which is preliminary data.</text>
</comment>
<dbReference type="RefSeq" id="WP_354025714.1">
    <property type="nucleotide sequence ID" value="NZ_JBEPSJ010000004.1"/>
</dbReference>
<dbReference type="Gene3D" id="3.40.630.120">
    <property type="match status" value="1"/>
</dbReference>
<dbReference type="Proteomes" id="UP001549257">
    <property type="component" value="Unassembled WGS sequence"/>
</dbReference>
<dbReference type="Pfam" id="PF18164">
    <property type="entry name" value="GNAT_C"/>
    <property type="match status" value="1"/>
</dbReference>
<dbReference type="Pfam" id="PF18082">
    <property type="entry name" value="NAT_N"/>
    <property type="match status" value="1"/>
</dbReference>
<dbReference type="InterPro" id="IPR041644">
    <property type="entry name" value="GNAT_C"/>
</dbReference>
<keyword evidence="4" id="KW-1185">Reference proteome</keyword>
<accession>A0ABV2QR66</accession>
<protein>
    <recommendedName>
        <fullName evidence="5">GNAT-like C-terminal domain-containing protein</fullName>
    </recommendedName>
</protein>
<dbReference type="EMBL" id="JBEPSJ010000004">
    <property type="protein sequence ID" value="MET4583546.1"/>
    <property type="molecule type" value="Genomic_DNA"/>
</dbReference>
<evidence type="ECO:0000313" key="3">
    <source>
        <dbReference type="EMBL" id="MET4583546.1"/>
    </source>
</evidence>
<feature type="domain" description="N-acyltransferase N-terminal" evidence="1">
    <location>
        <begin position="5"/>
        <end position="100"/>
    </location>
</feature>
<evidence type="ECO:0000259" key="2">
    <source>
        <dbReference type="Pfam" id="PF18164"/>
    </source>
</evidence>
<feature type="domain" description="GNAT-like C-terminal" evidence="2">
    <location>
        <begin position="118"/>
        <end position="270"/>
    </location>
</feature>
<dbReference type="InterPro" id="IPR041273">
    <property type="entry name" value="NAT_N"/>
</dbReference>
<evidence type="ECO:0008006" key="5">
    <source>
        <dbReference type="Google" id="ProtNLM"/>
    </source>
</evidence>
<proteinExistence type="predicted"/>